<comment type="pathway">
    <text evidence="1">Protein modification; protein ubiquitination.</text>
</comment>
<dbReference type="InterPro" id="IPR045048">
    <property type="entry name" value="FBXO31/39"/>
</dbReference>
<keyword evidence="4" id="KW-1185">Reference proteome</keyword>
<dbReference type="Proteomes" id="UP000245320">
    <property type="component" value="Chromosome 19"/>
</dbReference>
<dbReference type="GO" id="GO:0016567">
    <property type="term" value="P:protein ubiquitination"/>
    <property type="evidence" value="ECO:0007669"/>
    <property type="project" value="UniProtKB-UniPathway"/>
</dbReference>
<dbReference type="GO" id="GO:0031146">
    <property type="term" value="P:SCF-dependent proteasomal ubiquitin-dependent protein catabolic process"/>
    <property type="evidence" value="ECO:0007669"/>
    <property type="project" value="TreeGrafter"/>
</dbReference>
<organism evidence="4 5">
    <name type="scientific">Tursiops truncatus</name>
    <name type="common">Atlantic bottle-nosed dolphin</name>
    <name type="synonym">Delphinus truncatus</name>
    <dbReference type="NCBI Taxonomy" id="9739"/>
    <lineage>
        <taxon>Eukaryota</taxon>
        <taxon>Metazoa</taxon>
        <taxon>Chordata</taxon>
        <taxon>Craniata</taxon>
        <taxon>Vertebrata</taxon>
        <taxon>Euteleostomi</taxon>
        <taxon>Mammalia</taxon>
        <taxon>Eutheria</taxon>
        <taxon>Laurasiatheria</taxon>
        <taxon>Artiodactyla</taxon>
        <taxon>Whippomorpha</taxon>
        <taxon>Cetacea</taxon>
        <taxon>Odontoceti</taxon>
        <taxon>Delphinidae</taxon>
        <taxon>Tursiops</taxon>
    </lineage>
</organism>
<dbReference type="Pfam" id="PF12014">
    <property type="entry name" value="Cyclin_D1_bind"/>
    <property type="match status" value="1"/>
</dbReference>
<keyword evidence="2" id="KW-0833">Ubl conjugation pathway</keyword>
<sequence length="477" mass="54252">MRKSPTGSADAVGQHCCFSVLQATGAHSDAPWVCALHLTGRVSTCITKSRSSEKTTPRPTRTPAPKLSRQQGSKRCISSIPCAGHCWNRERTCPLASHRKQTEAPVLCGDGFGVPGWCEGRTLFMESTRGGDSHCGRQEGHLAVVDIPEQTGNHEDSSLWSRALLKSTEYGVCENLRKLEITGVSCRDVYAKCINPRVKSGRFMKILPDYEHMEYRDVYTCLLHRYRHILGLWQPDIGPYGGLLNVVVDGLFIIGWMYLPPHDPHVDDPMRFKPLFRIHLMERKSATVECMYGHRGPHNGHVQIVKKDEFSTKCNQTDHHRMSGGRQEEFRTWLREEWGRTLEDIFHEHMQELILMKFIYTSQYDNCLTYRRIYLPPSHPDDLIRPGLFKGTYGSHGLEIVMLSFHGKHARGTKITFLRHGPHRRPRLHQPRAHPRGLRPVRRGSLWVHLAGVEVLQPIQQGPGRLPECGRPVPTGV</sequence>
<evidence type="ECO:0000313" key="5">
    <source>
        <dbReference type="RefSeq" id="XP_033702063.1"/>
    </source>
</evidence>
<dbReference type="AlphaFoldDB" id="A0A6J3QJ28"/>
<accession>A0A6J3QJ28</accession>
<proteinExistence type="predicted"/>
<dbReference type="RefSeq" id="XP_033702063.1">
    <property type="nucleotide sequence ID" value="XM_033846172.1"/>
</dbReference>
<evidence type="ECO:0000256" key="2">
    <source>
        <dbReference type="ARBA" id="ARBA00022786"/>
    </source>
</evidence>
<protein>
    <submittedName>
        <fullName evidence="5">F-box only protein 31 isoform X6</fullName>
    </submittedName>
</protein>
<dbReference type="PANTHER" id="PTHR10706">
    <property type="entry name" value="F-BOX FAMILY PROTEIN"/>
    <property type="match status" value="1"/>
</dbReference>
<dbReference type="UniPathway" id="UPA00143"/>
<dbReference type="GO" id="GO:0019005">
    <property type="term" value="C:SCF ubiquitin ligase complex"/>
    <property type="evidence" value="ECO:0007669"/>
    <property type="project" value="TreeGrafter"/>
</dbReference>
<dbReference type="GeneID" id="101330797"/>
<name>A0A6J3QJ28_TURTR</name>
<reference evidence="5" key="1">
    <citation type="submission" date="2025-08" db="UniProtKB">
        <authorList>
            <consortium name="RefSeq"/>
        </authorList>
    </citation>
    <scope>IDENTIFICATION</scope>
    <source>
        <tissue evidence="5">Spleen</tissue>
    </source>
</reference>
<gene>
    <name evidence="5" type="primary">FBXO31</name>
</gene>
<evidence type="ECO:0000256" key="1">
    <source>
        <dbReference type="ARBA" id="ARBA00004906"/>
    </source>
</evidence>
<evidence type="ECO:0000313" key="4">
    <source>
        <dbReference type="Proteomes" id="UP000245320"/>
    </source>
</evidence>
<dbReference type="PANTHER" id="PTHR10706:SF130">
    <property type="entry name" value="F-BOX ONLY PROTEIN 31"/>
    <property type="match status" value="1"/>
</dbReference>
<evidence type="ECO:0000256" key="3">
    <source>
        <dbReference type="SAM" id="MobiDB-lite"/>
    </source>
</evidence>
<feature type="region of interest" description="Disordered" evidence="3">
    <location>
        <begin position="47"/>
        <end position="71"/>
    </location>
</feature>
<dbReference type="CTD" id="79791"/>